<accession>A0A507ASI8</accession>
<feature type="compositionally biased region" description="Gly residues" evidence="1">
    <location>
        <begin position="1020"/>
        <end position="1030"/>
    </location>
</feature>
<name>A0A507ASI8_9PEZI</name>
<dbReference type="SUPFAM" id="SSF52047">
    <property type="entry name" value="RNI-like"/>
    <property type="match status" value="1"/>
</dbReference>
<keyword evidence="4" id="KW-1185">Reference proteome</keyword>
<feature type="compositionally biased region" description="Low complexity" evidence="1">
    <location>
        <begin position="27"/>
        <end position="41"/>
    </location>
</feature>
<feature type="compositionally biased region" description="Low complexity" evidence="1">
    <location>
        <begin position="111"/>
        <end position="123"/>
    </location>
</feature>
<sequence>MDRILKKRPSAPATASDPSLPKLDTRISSPATSSPASSIESSKGDFFQAMVPRAIRSLSRGSNTQSPRSAGHAPSSPQPRRLLSKSHSRASTIDLTSRRGSVTSEEHGRISRASTTVSGSSTASIDWRSQAVESHAALEPDTQFLRNKTGYLVITTDFIVVLKSKTDFLAAFPQQAAEAPRNSYPPMPEPLQVIPIHELVAVFYAESPRPSFGMELWWRSPFPSISFRTAQFFFSLPKERQEQMDCIHRQIRTKGRDPPDVSRVSMEVEERIKKIIISEEPEHPNCHPEVFPVAYRTTPSKDGSSIKSDDRSKKGPDGPSYYFAIGVNLCFLIEISKGSLLQEGAPEIKYERYGLVTLETFQGHWFPHEERFVMRFRDPFKPVIVLELASRYYKQIILTLMKADRYLRPAWPPVWQTLETFQVVHMKNPQQPVAGEDYGGFQRTLAAYMAAYKCGPVEWEINWKAAIAPEFRLLPSRTGGHYSALQLLAVLRALRYNDYFTALSFRDVDLSELWGRHEVVRRGNIAYMDRNCLSLTEDERWEVQRGSVLHQEFHALAFGTKVIRQIDFTNSLRSYPVDRDIAGHTEQGVQFLTAILNLLETGLTRCNRLILSGCALSREDVIRIVDALTPTIIDDGPELVATRPGINLEVLNVSNCGLSDQSLRNLLETLPYTGATLQDLDISGNLGRVNAFLISEFMECAYDLRSLNVSGSLMGTIEGPLVSFEALVRLIYLEELNLSHFKMNEESISALERYLLHLAAEGAAWSGPHDTPALGSLILNDCRISGYDAGRLFSAMTGLYNVHLCLNENPLEDGIDHLARSIGLCWKGQFGLHMDMVEFREDASYIQLIKALAMNKHIRFLSLAGTAPTPKPDGTCSAETCEALAQLFERNESIRYLDISGFSGKLDEGQLGKGFSRCLRGLAANKTITHLRLRNQNLNDDIGILGWVITQNSALLSLDCEDNNFNLTSMRYLVESLRQNDSIVDFPFGADEQQQLLRRCIKDVSSSNGGPGSGSSSASSGGGGGSGSGSGSFRPFGLEEQKALFKSEIRRGVLELRGHLERNRAAAEARSGCFLNHDESRETGPSRGWPALLLEAPASATPTDAAEARASAAAPRKTVRSASVVGLGTIAEALYRVEHTDEALHSLSSETASPGPASHAPSESGSGSGSASRSPPTPELEHQLDSPKSSLLAEDAVVQEGGAEPPIIDMPTSALDRLWSQFKLTPSSSAAAAEQTV</sequence>
<feature type="compositionally biased region" description="Low complexity" evidence="1">
    <location>
        <begin position="1152"/>
        <end position="1174"/>
    </location>
</feature>
<dbReference type="InterPro" id="IPR057334">
    <property type="entry name" value="PH_2nd_LRR"/>
</dbReference>
<dbReference type="Gene3D" id="3.80.10.10">
    <property type="entry name" value="Ribonuclease Inhibitor"/>
    <property type="match status" value="1"/>
</dbReference>
<feature type="compositionally biased region" description="Low complexity" evidence="1">
    <location>
        <begin position="1099"/>
        <end position="1116"/>
    </location>
</feature>
<dbReference type="Pfam" id="PF25353">
    <property type="entry name" value="PH_2nd_LRR"/>
    <property type="match status" value="1"/>
</dbReference>
<feature type="compositionally biased region" description="Polar residues" evidence="1">
    <location>
        <begin position="89"/>
        <end position="103"/>
    </location>
</feature>
<feature type="region of interest" description="Disordered" evidence="1">
    <location>
        <begin position="296"/>
        <end position="315"/>
    </location>
</feature>
<dbReference type="InterPro" id="IPR052394">
    <property type="entry name" value="LRR-containing"/>
</dbReference>
<evidence type="ECO:0000313" key="3">
    <source>
        <dbReference type="EMBL" id="TPX13765.1"/>
    </source>
</evidence>
<dbReference type="InParanoid" id="A0A507ASI8"/>
<protein>
    <recommendedName>
        <fullName evidence="2">LRR-containing protein second PH domain-containing protein</fullName>
    </recommendedName>
</protein>
<feature type="region of interest" description="Disordered" evidence="1">
    <location>
        <begin position="1099"/>
        <end position="1121"/>
    </location>
</feature>
<feature type="domain" description="LRR-containing protein second PH" evidence="2">
    <location>
        <begin position="287"/>
        <end position="413"/>
    </location>
</feature>
<comment type="caution">
    <text evidence="3">The sequence shown here is derived from an EMBL/GenBank/DDBJ whole genome shotgun (WGS) entry which is preliminary data.</text>
</comment>
<evidence type="ECO:0000313" key="4">
    <source>
        <dbReference type="Proteomes" id="UP000319257"/>
    </source>
</evidence>
<feature type="compositionally biased region" description="Polar residues" evidence="1">
    <location>
        <begin position="59"/>
        <end position="68"/>
    </location>
</feature>
<feature type="region of interest" description="Disordered" evidence="1">
    <location>
        <begin position="1004"/>
        <end position="1033"/>
    </location>
</feature>
<dbReference type="RefSeq" id="XP_030995476.1">
    <property type="nucleotide sequence ID" value="XM_031140261.1"/>
</dbReference>
<dbReference type="AlphaFoldDB" id="A0A507ASI8"/>
<reference evidence="3 4" key="1">
    <citation type="submission" date="2019-06" db="EMBL/GenBank/DDBJ databases">
        <title>Draft genome sequence of the filamentous fungus Phialemoniopsis curvata isolated from diesel fuel.</title>
        <authorList>
            <person name="Varaljay V.A."/>
            <person name="Lyon W.J."/>
            <person name="Crouch A.L."/>
            <person name="Drake C.E."/>
            <person name="Hollomon J.M."/>
            <person name="Nadeau L.J."/>
            <person name="Nunn H.S."/>
            <person name="Stevenson B.S."/>
            <person name="Bojanowski C.L."/>
            <person name="Crookes-Goodson W.J."/>
        </authorList>
    </citation>
    <scope>NUCLEOTIDE SEQUENCE [LARGE SCALE GENOMIC DNA]</scope>
    <source>
        <strain evidence="3 4">D216</strain>
    </source>
</reference>
<dbReference type="InterPro" id="IPR032675">
    <property type="entry name" value="LRR_dom_sf"/>
</dbReference>
<feature type="region of interest" description="Disordered" evidence="1">
    <location>
        <begin position="1148"/>
        <end position="1210"/>
    </location>
</feature>
<feature type="region of interest" description="Disordered" evidence="1">
    <location>
        <begin position="1"/>
        <end position="123"/>
    </location>
</feature>
<proteinExistence type="predicted"/>
<dbReference type="PANTHER" id="PTHR24114">
    <property type="entry name" value="LEUCINE RICH REPEAT FAMILY PROTEIN"/>
    <property type="match status" value="1"/>
</dbReference>
<evidence type="ECO:0000256" key="1">
    <source>
        <dbReference type="SAM" id="MobiDB-lite"/>
    </source>
</evidence>
<gene>
    <name evidence="3" type="ORF">E0L32_005709</name>
</gene>
<dbReference type="PANTHER" id="PTHR24114:SF2">
    <property type="entry name" value="F-BOX DOMAIN-CONTAINING PROTEIN-RELATED"/>
    <property type="match status" value="1"/>
</dbReference>
<evidence type="ECO:0000259" key="2">
    <source>
        <dbReference type="Pfam" id="PF25353"/>
    </source>
</evidence>
<dbReference type="Proteomes" id="UP000319257">
    <property type="component" value="Unassembled WGS sequence"/>
</dbReference>
<dbReference type="STRING" id="1093900.A0A507ASI8"/>
<feature type="compositionally biased region" description="Polar residues" evidence="1">
    <location>
        <begin position="297"/>
        <end position="306"/>
    </location>
</feature>
<dbReference type="OrthoDB" id="120976at2759"/>
<organism evidence="3 4">
    <name type="scientific">Thyridium curvatum</name>
    <dbReference type="NCBI Taxonomy" id="1093900"/>
    <lineage>
        <taxon>Eukaryota</taxon>
        <taxon>Fungi</taxon>
        <taxon>Dikarya</taxon>
        <taxon>Ascomycota</taxon>
        <taxon>Pezizomycotina</taxon>
        <taxon>Sordariomycetes</taxon>
        <taxon>Sordariomycetidae</taxon>
        <taxon>Thyridiales</taxon>
        <taxon>Thyridiaceae</taxon>
        <taxon>Thyridium</taxon>
    </lineage>
</organism>
<dbReference type="EMBL" id="SKBQ01000031">
    <property type="protein sequence ID" value="TPX13765.1"/>
    <property type="molecule type" value="Genomic_DNA"/>
</dbReference>
<dbReference type="GeneID" id="41973156"/>